<dbReference type="EMBL" id="MJEQ01003077">
    <property type="protein sequence ID" value="OIT25195.1"/>
    <property type="molecule type" value="Genomic_DNA"/>
</dbReference>
<dbReference type="AlphaFoldDB" id="A0A1J6KQX2"/>
<dbReference type="Proteomes" id="UP000187609">
    <property type="component" value="Unassembled WGS sequence"/>
</dbReference>
<name>A0A1J6KQX2_NICAT</name>
<proteinExistence type="predicted"/>
<evidence type="ECO:0000313" key="1">
    <source>
        <dbReference type="EMBL" id="OIT25195.1"/>
    </source>
</evidence>
<comment type="caution">
    <text evidence="1">The sequence shown here is derived from an EMBL/GenBank/DDBJ whole genome shotgun (WGS) entry which is preliminary data.</text>
</comment>
<dbReference type="SMR" id="A0A1J6KQX2"/>
<sequence length="60" mass="7028">MWLQNCHVNMGQAREQVLQLAEKAAYIHHDHRHLNNEKVGKQARAIVPQLPAWRPRDADH</sequence>
<accession>A0A1J6KQX2</accession>
<dbReference type="Gramene" id="OIT25195">
    <property type="protein sequence ID" value="OIT25195"/>
    <property type="gene ID" value="A4A49_58985"/>
</dbReference>
<reference evidence="1" key="1">
    <citation type="submission" date="2016-11" db="EMBL/GenBank/DDBJ databases">
        <title>The genome of Nicotiana attenuata.</title>
        <authorList>
            <person name="Xu S."/>
            <person name="Brockmoeller T."/>
            <person name="Gaquerel E."/>
            <person name="Navarro A."/>
            <person name="Kuhl H."/>
            <person name="Gase K."/>
            <person name="Ling Z."/>
            <person name="Zhou W."/>
            <person name="Kreitzer C."/>
            <person name="Stanke M."/>
            <person name="Tang H."/>
            <person name="Lyons E."/>
            <person name="Pandey P."/>
            <person name="Pandey S.P."/>
            <person name="Timmermann B."/>
            <person name="Baldwin I.T."/>
        </authorList>
    </citation>
    <scope>NUCLEOTIDE SEQUENCE [LARGE SCALE GENOMIC DNA]</scope>
    <source>
        <strain evidence="1">UT</strain>
    </source>
</reference>
<evidence type="ECO:0000313" key="2">
    <source>
        <dbReference type="Proteomes" id="UP000187609"/>
    </source>
</evidence>
<protein>
    <submittedName>
        <fullName evidence="1">Uncharacterized protein</fullName>
    </submittedName>
</protein>
<keyword evidence="2" id="KW-1185">Reference proteome</keyword>
<gene>
    <name evidence="1" type="ORF">A4A49_58985</name>
</gene>
<organism evidence="1 2">
    <name type="scientific">Nicotiana attenuata</name>
    <name type="common">Coyote tobacco</name>
    <dbReference type="NCBI Taxonomy" id="49451"/>
    <lineage>
        <taxon>Eukaryota</taxon>
        <taxon>Viridiplantae</taxon>
        <taxon>Streptophyta</taxon>
        <taxon>Embryophyta</taxon>
        <taxon>Tracheophyta</taxon>
        <taxon>Spermatophyta</taxon>
        <taxon>Magnoliopsida</taxon>
        <taxon>eudicotyledons</taxon>
        <taxon>Gunneridae</taxon>
        <taxon>Pentapetalae</taxon>
        <taxon>asterids</taxon>
        <taxon>lamiids</taxon>
        <taxon>Solanales</taxon>
        <taxon>Solanaceae</taxon>
        <taxon>Nicotianoideae</taxon>
        <taxon>Nicotianeae</taxon>
        <taxon>Nicotiana</taxon>
    </lineage>
</organism>